<name>A0AAN7BGV3_9PEZI</name>
<proteinExistence type="predicted"/>
<gene>
    <name evidence="2" type="ORF">QBC38DRAFT_503437</name>
</gene>
<reference evidence="2" key="1">
    <citation type="journal article" date="2023" name="Mol. Phylogenet. Evol.">
        <title>Genome-scale phylogeny and comparative genomics of the fungal order Sordariales.</title>
        <authorList>
            <person name="Hensen N."/>
            <person name="Bonometti L."/>
            <person name="Westerberg I."/>
            <person name="Brannstrom I.O."/>
            <person name="Guillou S."/>
            <person name="Cros-Aarteil S."/>
            <person name="Calhoun S."/>
            <person name="Haridas S."/>
            <person name="Kuo A."/>
            <person name="Mondo S."/>
            <person name="Pangilinan J."/>
            <person name="Riley R."/>
            <person name="LaButti K."/>
            <person name="Andreopoulos B."/>
            <person name="Lipzen A."/>
            <person name="Chen C."/>
            <person name="Yan M."/>
            <person name="Daum C."/>
            <person name="Ng V."/>
            <person name="Clum A."/>
            <person name="Steindorff A."/>
            <person name="Ohm R.A."/>
            <person name="Martin F."/>
            <person name="Silar P."/>
            <person name="Natvig D.O."/>
            <person name="Lalanne C."/>
            <person name="Gautier V."/>
            <person name="Ament-Velasquez S.L."/>
            <person name="Kruys A."/>
            <person name="Hutchinson M.I."/>
            <person name="Powell A.J."/>
            <person name="Barry K."/>
            <person name="Miller A.N."/>
            <person name="Grigoriev I.V."/>
            <person name="Debuchy R."/>
            <person name="Gladieux P."/>
            <person name="Hiltunen Thoren M."/>
            <person name="Johannesson H."/>
        </authorList>
    </citation>
    <scope>NUCLEOTIDE SEQUENCE</scope>
    <source>
        <strain evidence="2">CBS 990.96</strain>
    </source>
</reference>
<evidence type="ECO:0000313" key="2">
    <source>
        <dbReference type="EMBL" id="KAK4223090.1"/>
    </source>
</evidence>
<evidence type="ECO:0000256" key="1">
    <source>
        <dbReference type="SAM" id="MobiDB-lite"/>
    </source>
</evidence>
<evidence type="ECO:0000313" key="3">
    <source>
        <dbReference type="Proteomes" id="UP001301958"/>
    </source>
</evidence>
<dbReference type="Proteomes" id="UP001301958">
    <property type="component" value="Unassembled WGS sequence"/>
</dbReference>
<protein>
    <submittedName>
        <fullName evidence="2">Uncharacterized protein</fullName>
    </submittedName>
</protein>
<keyword evidence="3" id="KW-1185">Reference proteome</keyword>
<organism evidence="2 3">
    <name type="scientific">Podospora fimiseda</name>
    <dbReference type="NCBI Taxonomy" id="252190"/>
    <lineage>
        <taxon>Eukaryota</taxon>
        <taxon>Fungi</taxon>
        <taxon>Dikarya</taxon>
        <taxon>Ascomycota</taxon>
        <taxon>Pezizomycotina</taxon>
        <taxon>Sordariomycetes</taxon>
        <taxon>Sordariomycetidae</taxon>
        <taxon>Sordariales</taxon>
        <taxon>Podosporaceae</taxon>
        <taxon>Podospora</taxon>
    </lineage>
</organism>
<dbReference type="EMBL" id="MU865440">
    <property type="protein sequence ID" value="KAK4223090.1"/>
    <property type="molecule type" value="Genomic_DNA"/>
</dbReference>
<feature type="compositionally biased region" description="Low complexity" evidence="1">
    <location>
        <begin position="44"/>
        <end position="55"/>
    </location>
</feature>
<comment type="caution">
    <text evidence="2">The sequence shown here is derived from an EMBL/GenBank/DDBJ whole genome shotgun (WGS) entry which is preliminary data.</text>
</comment>
<feature type="region of interest" description="Disordered" evidence="1">
    <location>
        <begin position="1"/>
        <end position="74"/>
    </location>
</feature>
<sequence>MTPPNPSESQKSPLGRLWDEESRVDSAIPHTGAQSSSTTPSGENVTAANQTVVTTPDVKKTGVDGQAKKTEKNPEKGVKVVVVGREGAGCSLEILRWALGYEGRVIIF</sequence>
<feature type="compositionally biased region" description="Polar residues" evidence="1">
    <location>
        <begin position="32"/>
        <end position="43"/>
    </location>
</feature>
<feature type="compositionally biased region" description="Basic and acidic residues" evidence="1">
    <location>
        <begin position="57"/>
        <end position="74"/>
    </location>
</feature>
<reference evidence="2" key="2">
    <citation type="submission" date="2023-05" db="EMBL/GenBank/DDBJ databases">
        <authorList>
            <consortium name="Lawrence Berkeley National Laboratory"/>
            <person name="Steindorff A."/>
            <person name="Hensen N."/>
            <person name="Bonometti L."/>
            <person name="Westerberg I."/>
            <person name="Brannstrom I.O."/>
            <person name="Guillou S."/>
            <person name="Cros-Aarteil S."/>
            <person name="Calhoun S."/>
            <person name="Haridas S."/>
            <person name="Kuo A."/>
            <person name="Mondo S."/>
            <person name="Pangilinan J."/>
            <person name="Riley R."/>
            <person name="Labutti K."/>
            <person name="Andreopoulos B."/>
            <person name="Lipzen A."/>
            <person name="Chen C."/>
            <person name="Yanf M."/>
            <person name="Daum C."/>
            <person name="Ng V."/>
            <person name="Clum A."/>
            <person name="Ohm R."/>
            <person name="Martin F."/>
            <person name="Silar P."/>
            <person name="Natvig D."/>
            <person name="Lalanne C."/>
            <person name="Gautier V."/>
            <person name="Ament-Velasquez S.L."/>
            <person name="Kruys A."/>
            <person name="Hutchinson M.I."/>
            <person name="Powell A.J."/>
            <person name="Barry K."/>
            <person name="Miller A.N."/>
            <person name="Grigoriev I.V."/>
            <person name="Debuchy R."/>
            <person name="Gladieux P."/>
            <person name="Thoren M.H."/>
            <person name="Johannesson H."/>
        </authorList>
    </citation>
    <scope>NUCLEOTIDE SEQUENCE</scope>
    <source>
        <strain evidence="2">CBS 990.96</strain>
    </source>
</reference>
<dbReference type="AlphaFoldDB" id="A0AAN7BGV3"/>
<accession>A0AAN7BGV3</accession>